<dbReference type="InterPro" id="IPR001296">
    <property type="entry name" value="Glyco_trans_1"/>
</dbReference>
<evidence type="ECO:0000313" key="5">
    <source>
        <dbReference type="EMBL" id="TXR52448.1"/>
    </source>
</evidence>
<dbReference type="PANTHER" id="PTHR12526">
    <property type="entry name" value="GLYCOSYLTRANSFERASE"/>
    <property type="match status" value="1"/>
</dbReference>
<feature type="compositionally biased region" description="Low complexity" evidence="3">
    <location>
        <begin position="163"/>
        <end position="176"/>
    </location>
</feature>
<evidence type="ECO:0000256" key="3">
    <source>
        <dbReference type="SAM" id="MobiDB-lite"/>
    </source>
</evidence>
<keyword evidence="6" id="KW-1185">Reference proteome</keyword>
<evidence type="ECO:0000259" key="4">
    <source>
        <dbReference type="Pfam" id="PF00534"/>
    </source>
</evidence>
<dbReference type="GO" id="GO:0016757">
    <property type="term" value="F:glycosyltransferase activity"/>
    <property type="evidence" value="ECO:0007669"/>
    <property type="project" value="UniProtKB-KW"/>
</dbReference>
<gene>
    <name evidence="5" type="ORF">FMM08_19840</name>
</gene>
<proteinExistence type="predicted"/>
<dbReference type="OrthoDB" id="9765330at2"/>
<dbReference type="Gene3D" id="3.40.50.2000">
    <property type="entry name" value="Glycogen Phosphorylase B"/>
    <property type="match status" value="1"/>
</dbReference>
<keyword evidence="1" id="KW-0328">Glycosyltransferase</keyword>
<accession>A0A5C8Z5I5</accession>
<comment type="caution">
    <text evidence="5">The sequence shown here is derived from an EMBL/GenBank/DDBJ whole genome shotgun (WGS) entry which is preliminary data.</text>
</comment>
<name>A0A5C8Z5I5_9ACTN</name>
<dbReference type="EMBL" id="VKAC01000014">
    <property type="protein sequence ID" value="TXR52448.1"/>
    <property type="molecule type" value="Genomic_DNA"/>
</dbReference>
<organism evidence="5 6">
    <name type="scientific">Quadrisphaera setariae</name>
    <dbReference type="NCBI Taxonomy" id="2593304"/>
    <lineage>
        <taxon>Bacteria</taxon>
        <taxon>Bacillati</taxon>
        <taxon>Actinomycetota</taxon>
        <taxon>Actinomycetes</taxon>
        <taxon>Kineosporiales</taxon>
        <taxon>Kineosporiaceae</taxon>
        <taxon>Quadrisphaera</taxon>
    </lineage>
</organism>
<feature type="domain" description="Glycosyl transferase family 1" evidence="4">
    <location>
        <begin position="181"/>
        <end position="339"/>
    </location>
</feature>
<feature type="region of interest" description="Disordered" evidence="3">
    <location>
        <begin position="163"/>
        <end position="183"/>
    </location>
</feature>
<feature type="region of interest" description="Disordered" evidence="3">
    <location>
        <begin position="365"/>
        <end position="388"/>
    </location>
</feature>
<dbReference type="AlphaFoldDB" id="A0A5C8Z5I5"/>
<evidence type="ECO:0000256" key="2">
    <source>
        <dbReference type="ARBA" id="ARBA00022679"/>
    </source>
</evidence>
<dbReference type="RefSeq" id="WP_147928102.1">
    <property type="nucleotide sequence ID" value="NZ_VKAC01000014.1"/>
</dbReference>
<evidence type="ECO:0000256" key="1">
    <source>
        <dbReference type="ARBA" id="ARBA00022676"/>
    </source>
</evidence>
<sequence length="388" mass="39972">MTTAEAATETATETERSLAVVVPAPWQALSGGSTYDRRLVAALRTRGTPVRVEVVDGAWPRPSPGERRALAEALVRSGAADVVVDGLVAAAAPTEVLAAVDDGTRVHVLVHLPLALESGLDPAVAAELDRSEAAALRAATSVLATSGWAATELQRRHGLGAVGVARPGAEPAPAARGSRDRPPRVPQLLHLASLRPVKDQLGVVAALSRLQDLPWSAVLAGPVGDAEYSAAVEAAVDAAGLRDRVRLPGPVVDDELERLWDATDLLLLPSRAETWGMVVTEALARGVPAVVSAGTGAVEALGGPHEGGLPGAVVAPGDPEQLSAALRRLLGPEGAAARAAAGAARRQLVDGGGWDSTAAAVLDHVRAARQPGRRRVRGPDRRPDRRPE</sequence>
<feature type="compositionally biased region" description="Basic and acidic residues" evidence="3">
    <location>
        <begin position="377"/>
        <end position="388"/>
    </location>
</feature>
<keyword evidence="2 5" id="KW-0808">Transferase</keyword>
<dbReference type="Proteomes" id="UP000321234">
    <property type="component" value="Unassembled WGS sequence"/>
</dbReference>
<dbReference type="SUPFAM" id="SSF53756">
    <property type="entry name" value="UDP-Glycosyltransferase/glycogen phosphorylase"/>
    <property type="match status" value="1"/>
</dbReference>
<protein>
    <submittedName>
        <fullName evidence="5">Glycosyltransferase family 4 protein</fullName>
    </submittedName>
</protein>
<reference evidence="5 6" key="1">
    <citation type="submission" date="2019-07" db="EMBL/GenBank/DDBJ databases">
        <title>Quadrisphaera sp. strain DD2A genome sequencing and assembly.</title>
        <authorList>
            <person name="Kim I."/>
        </authorList>
    </citation>
    <scope>NUCLEOTIDE SEQUENCE [LARGE SCALE GENOMIC DNA]</scope>
    <source>
        <strain evidence="5 6">DD2A</strain>
    </source>
</reference>
<dbReference type="Pfam" id="PF00534">
    <property type="entry name" value="Glycos_transf_1"/>
    <property type="match status" value="1"/>
</dbReference>
<dbReference type="PANTHER" id="PTHR12526:SF510">
    <property type="entry name" value="D-INOSITOL 3-PHOSPHATE GLYCOSYLTRANSFERASE"/>
    <property type="match status" value="1"/>
</dbReference>
<evidence type="ECO:0000313" key="6">
    <source>
        <dbReference type="Proteomes" id="UP000321234"/>
    </source>
</evidence>
<dbReference type="CDD" id="cd03801">
    <property type="entry name" value="GT4_PimA-like"/>
    <property type="match status" value="1"/>
</dbReference>